<protein>
    <submittedName>
        <fullName evidence="2">Uncharacterized protein</fullName>
    </submittedName>
</protein>
<name>A0A8J2H4Z9_COTCN</name>
<feature type="chain" id="PRO_5035276845" evidence="1">
    <location>
        <begin position="17"/>
        <end position="106"/>
    </location>
</feature>
<dbReference type="EMBL" id="CAJNRD030001114">
    <property type="protein sequence ID" value="CAG5073537.1"/>
    <property type="molecule type" value="Genomic_DNA"/>
</dbReference>
<sequence length="106" mass="12077">MCKLFLISVILTSSLSFEKDLNVVKFVEDCWEKLVAEGRTRRAPNRGDYYVNCARVQTSDVLAEREQCNMYNLLYELFCPKRITAAFMPNNAFQGVLPSGQCPGEN</sequence>
<reference evidence="2" key="1">
    <citation type="submission" date="2021-04" db="EMBL/GenBank/DDBJ databases">
        <authorList>
            <person name="Chebbi M.A.C M."/>
        </authorList>
    </citation>
    <scope>NUCLEOTIDE SEQUENCE</scope>
</reference>
<evidence type="ECO:0000313" key="3">
    <source>
        <dbReference type="Proteomes" id="UP000786811"/>
    </source>
</evidence>
<comment type="caution">
    <text evidence="2">The sequence shown here is derived from an EMBL/GenBank/DDBJ whole genome shotgun (WGS) entry which is preliminary data.</text>
</comment>
<keyword evidence="1" id="KW-0732">Signal</keyword>
<keyword evidence="3" id="KW-1185">Reference proteome</keyword>
<evidence type="ECO:0000313" key="2">
    <source>
        <dbReference type="EMBL" id="CAG5073537.1"/>
    </source>
</evidence>
<gene>
    <name evidence="2" type="ORF">HICCMSTLAB_LOCUS480</name>
</gene>
<accession>A0A8J2H4Z9</accession>
<feature type="signal peptide" evidence="1">
    <location>
        <begin position="1"/>
        <end position="16"/>
    </location>
</feature>
<organism evidence="2 3">
    <name type="scientific">Cotesia congregata</name>
    <name type="common">Parasitoid wasp</name>
    <name type="synonym">Apanteles congregatus</name>
    <dbReference type="NCBI Taxonomy" id="51543"/>
    <lineage>
        <taxon>Eukaryota</taxon>
        <taxon>Metazoa</taxon>
        <taxon>Ecdysozoa</taxon>
        <taxon>Arthropoda</taxon>
        <taxon>Hexapoda</taxon>
        <taxon>Insecta</taxon>
        <taxon>Pterygota</taxon>
        <taxon>Neoptera</taxon>
        <taxon>Endopterygota</taxon>
        <taxon>Hymenoptera</taxon>
        <taxon>Apocrita</taxon>
        <taxon>Ichneumonoidea</taxon>
        <taxon>Braconidae</taxon>
        <taxon>Microgastrinae</taxon>
        <taxon>Cotesia</taxon>
    </lineage>
</organism>
<evidence type="ECO:0000256" key="1">
    <source>
        <dbReference type="SAM" id="SignalP"/>
    </source>
</evidence>
<proteinExistence type="predicted"/>
<dbReference type="AlphaFoldDB" id="A0A8J2H4Z9"/>
<dbReference type="Proteomes" id="UP000786811">
    <property type="component" value="Unassembled WGS sequence"/>
</dbReference>